<gene>
    <name evidence="3" type="ORF">CB0940_09921</name>
    <name evidence="4" type="ORF">RHO25_010386</name>
</gene>
<feature type="domain" description="Myb-like" evidence="2">
    <location>
        <begin position="589"/>
        <end position="637"/>
    </location>
</feature>
<reference evidence="4 6" key="2">
    <citation type="submission" date="2023-09" db="EMBL/GenBank/DDBJ databases">
        <title>Complete-Gapless Cercospora beticola genome.</title>
        <authorList>
            <person name="Wyatt N.A."/>
            <person name="Spanner R.E."/>
            <person name="Bolton M.D."/>
        </authorList>
    </citation>
    <scope>NUCLEOTIDE SEQUENCE [LARGE SCALE GENOMIC DNA]</scope>
    <source>
        <strain evidence="4">Cb09-40</strain>
    </source>
</reference>
<dbReference type="Proteomes" id="UP000230605">
    <property type="component" value="Chromosome 7"/>
</dbReference>
<dbReference type="Gene3D" id="1.10.10.60">
    <property type="entry name" value="Homeodomain-like"/>
    <property type="match status" value="1"/>
</dbReference>
<evidence type="ECO:0000256" key="1">
    <source>
        <dbReference type="SAM" id="MobiDB-lite"/>
    </source>
</evidence>
<feature type="compositionally biased region" description="Gly residues" evidence="1">
    <location>
        <begin position="732"/>
        <end position="747"/>
    </location>
</feature>
<feature type="region of interest" description="Disordered" evidence="1">
    <location>
        <begin position="1"/>
        <end position="170"/>
    </location>
</feature>
<feature type="compositionally biased region" description="Acidic residues" evidence="1">
    <location>
        <begin position="383"/>
        <end position="396"/>
    </location>
</feature>
<dbReference type="InterPro" id="IPR009057">
    <property type="entry name" value="Homeodomain-like_sf"/>
</dbReference>
<dbReference type="EMBL" id="CP134190">
    <property type="protein sequence ID" value="WPB05732.1"/>
    <property type="molecule type" value="Genomic_DNA"/>
</dbReference>
<dbReference type="InterPro" id="IPR001005">
    <property type="entry name" value="SANT/Myb"/>
</dbReference>
<evidence type="ECO:0000313" key="4">
    <source>
        <dbReference type="EMBL" id="WPB05732.1"/>
    </source>
</evidence>
<protein>
    <submittedName>
        <fullName evidence="3">Transcription factor TFIIIB component B</fullName>
    </submittedName>
</protein>
<keyword evidence="6" id="KW-1185">Reference proteome</keyword>
<dbReference type="PANTHER" id="PTHR22929">
    <property type="entry name" value="RNA POLYMERASE III TRANSCRIPTION INITIATION FACTOR B"/>
    <property type="match status" value="1"/>
</dbReference>
<feature type="compositionally biased region" description="Low complexity" evidence="1">
    <location>
        <begin position="133"/>
        <end position="143"/>
    </location>
</feature>
<evidence type="ECO:0000259" key="2">
    <source>
        <dbReference type="SMART" id="SM00717"/>
    </source>
</evidence>
<feature type="compositionally biased region" description="Basic residues" evidence="1">
    <location>
        <begin position="367"/>
        <end position="377"/>
    </location>
</feature>
<dbReference type="EMBL" id="LKMD01000106">
    <property type="protein sequence ID" value="PIA92378.1"/>
    <property type="molecule type" value="Genomic_DNA"/>
</dbReference>
<feature type="compositionally biased region" description="Low complexity" evidence="1">
    <location>
        <begin position="93"/>
        <end position="109"/>
    </location>
</feature>
<dbReference type="PANTHER" id="PTHR22929:SF0">
    <property type="entry name" value="TRANSCRIPTION FACTOR TFIIIB COMPONENT B'' HOMOLOG"/>
    <property type="match status" value="1"/>
</dbReference>
<reference evidence="3 5" key="1">
    <citation type="submission" date="2015-10" db="EMBL/GenBank/DDBJ databases">
        <title>The cercosporin biosynthetic gene cluster was horizontally transferred to several fungal lineages and shown to be expanded in Cercospora beticola based on microsynteny with recipient genomes.</title>
        <authorList>
            <person name="De Jonge R."/>
            <person name="Ebert M.K."/>
            <person name="Suttle J.C."/>
            <person name="Jurick Ii W.M."/>
            <person name="Secor G.A."/>
            <person name="Thomma B.P."/>
            <person name="Van De Peer Y."/>
            <person name="Bolton M.D."/>
        </authorList>
    </citation>
    <scope>NUCLEOTIDE SEQUENCE [LARGE SCALE GENOMIC DNA]</scope>
    <source>
        <strain evidence="3 5">09-40</strain>
    </source>
</reference>
<feature type="compositionally biased region" description="Basic and acidic residues" evidence="1">
    <location>
        <begin position="701"/>
        <end position="711"/>
    </location>
</feature>
<feature type="region of interest" description="Disordered" evidence="1">
    <location>
        <begin position="438"/>
        <end position="524"/>
    </location>
</feature>
<proteinExistence type="predicted"/>
<dbReference type="SUPFAM" id="SSF46689">
    <property type="entry name" value="Homeodomain-like"/>
    <property type="match status" value="1"/>
</dbReference>
<dbReference type="GO" id="GO:0070898">
    <property type="term" value="P:RNA polymerase III preinitiation complex assembly"/>
    <property type="evidence" value="ECO:0007669"/>
    <property type="project" value="TreeGrafter"/>
</dbReference>
<feature type="compositionally biased region" description="Low complexity" evidence="1">
    <location>
        <begin position="1"/>
        <end position="17"/>
    </location>
</feature>
<evidence type="ECO:0000313" key="5">
    <source>
        <dbReference type="Proteomes" id="UP000230605"/>
    </source>
</evidence>
<organism evidence="3 5">
    <name type="scientific">Cercospora beticola</name>
    <name type="common">Sugarbeet leaf spot fungus</name>
    <dbReference type="NCBI Taxonomy" id="122368"/>
    <lineage>
        <taxon>Eukaryota</taxon>
        <taxon>Fungi</taxon>
        <taxon>Dikarya</taxon>
        <taxon>Ascomycota</taxon>
        <taxon>Pezizomycotina</taxon>
        <taxon>Dothideomycetes</taxon>
        <taxon>Dothideomycetidae</taxon>
        <taxon>Mycosphaerellales</taxon>
        <taxon>Mycosphaerellaceae</taxon>
        <taxon>Cercospora</taxon>
    </lineage>
</organism>
<dbReference type="GO" id="GO:0000126">
    <property type="term" value="C:transcription factor TFIIIB complex"/>
    <property type="evidence" value="ECO:0007669"/>
    <property type="project" value="TreeGrafter"/>
</dbReference>
<feature type="compositionally biased region" description="Low complexity" evidence="1">
    <location>
        <begin position="254"/>
        <end position="264"/>
    </location>
</feature>
<feature type="compositionally biased region" description="Acidic residues" evidence="1">
    <location>
        <begin position="511"/>
        <end position="524"/>
    </location>
</feature>
<feature type="compositionally biased region" description="Basic residues" evidence="1">
    <location>
        <begin position="295"/>
        <end position="312"/>
    </location>
</feature>
<evidence type="ECO:0000313" key="6">
    <source>
        <dbReference type="Proteomes" id="UP001302367"/>
    </source>
</evidence>
<dbReference type="GO" id="GO:0001156">
    <property type="term" value="F:TFIIIC-class transcription factor complex binding"/>
    <property type="evidence" value="ECO:0007669"/>
    <property type="project" value="TreeGrafter"/>
</dbReference>
<accession>A0A2G5HIL2</accession>
<feature type="region of interest" description="Disordered" evidence="1">
    <location>
        <begin position="184"/>
        <end position="407"/>
    </location>
</feature>
<sequence>MVLFSSAAPGKKAAPKAAPRRRPQPTQAAPSAQPPPSPAQLPTNAQPTPPPTQPTVPEETSTALEVSGAKDAHAPAPDTSRAAEVEQARPESAQEVAVQPPAPVVEKAPTPTPISQHLSTPAPTPVGETTARSTSQTQVQSVSPLAETGAQPAEASRVARDVETTSDTAIAGAQQRFEDYYVSQESAATVQAAPAAPLNAPKTKKVVRVTSPVQEPDAESAPIPKPKPASKRKAKGAASSAPDGPRPAKRTRRAAPANATTTPDAKIEQPSATPTAEPAHEGEVNVPVEDEAATPRRRQPSRKAARTKRKSNVKSVETIVNSDDENEGAGDDAVPTADEREESDAEVDEAQARRKRQKRVKVDAKPSKPRRRKRKVPRPPAEGGEEDQQEEDEGSDPELHEIDPNAVSMWDLSRDAYHGKMSERGKALEAIDWEEEKAKRRAAAELIASGGQQAAADTTTNGTADGVVQSTEGPNGVVEGSAEQGEQTETAVPAEDETNDQANADEQPTAADEDPEDTDNVGFMMDEDGNIVVDPKTMVVDRQAEAVAAAAADRPVEEINDLTTFNNRTTWINENRREPTDRVPLWKWKSDPWTEEETDEFYDALRMFGTDFLIISKMFPPKTRRMIKAKFTREEKLDPERINRALNGQETRKLDLEYYAQKTSREVSIFTKYNGLEDAQEKINMETSERHAELATAAAQEEQREAEKRLQESLQKSKQGKKTRKSKKSKMGGMGGFGGGGGPEDED</sequence>
<feature type="compositionally biased region" description="Low complexity" evidence="1">
    <location>
        <begin position="450"/>
        <end position="466"/>
    </location>
</feature>
<dbReference type="OrthoDB" id="272624at2759"/>
<feature type="compositionally biased region" description="Low complexity" evidence="1">
    <location>
        <begin position="187"/>
        <end position="201"/>
    </location>
</feature>
<dbReference type="Pfam" id="PF15963">
    <property type="entry name" value="Myb_DNA-bind_7"/>
    <property type="match status" value="1"/>
</dbReference>
<feature type="region of interest" description="Disordered" evidence="1">
    <location>
        <begin position="691"/>
        <end position="747"/>
    </location>
</feature>
<dbReference type="CDD" id="cd00167">
    <property type="entry name" value="SANT"/>
    <property type="match status" value="1"/>
</dbReference>
<feature type="compositionally biased region" description="Acidic residues" evidence="1">
    <location>
        <begin position="339"/>
        <end position="349"/>
    </location>
</feature>
<dbReference type="InterPro" id="IPR039467">
    <property type="entry name" value="TFIIIB_B''_Myb"/>
</dbReference>
<feature type="compositionally biased region" description="Basic residues" evidence="1">
    <location>
        <begin position="718"/>
        <end position="730"/>
    </location>
</feature>
<dbReference type="AlphaFoldDB" id="A0A2G5HIL2"/>
<evidence type="ECO:0000313" key="3">
    <source>
        <dbReference type="EMBL" id="PIA92378.1"/>
    </source>
</evidence>
<name>A0A2G5HIL2_CERBT</name>
<dbReference type="Proteomes" id="UP001302367">
    <property type="component" value="Chromosome 7"/>
</dbReference>
<dbReference type="SMART" id="SM00717">
    <property type="entry name" value="SANT"/>
    <property type="match status" value="1"/>
</dbReference>